<gene>
    <name evidence="2" type="ORF">GCM10011611_17870</name>
</gene>
<feature type="compositionally biased region" description="Polar residues" evidence="1">
    <location>
        <begin position="1"/>
        <end position="12"/>
    </location>
</feature>
<reference evidence="2" key="2">
    <citation type="submission" date="2020-09" db="EMBL/GenBank/DDBJ databases">
        <authorList>
            <person name="Sun Q."/>
            <person name="Zhou Y."/>
        </authorList>
    </citation>
    <scope>NUCLEOTIDE SEQUENCE</scope>
    <source>
        <strain evidence="2">CGMCC 1.15725</strain>
    </source>
</reference>
<reference evidence="2" key="1">
    <citation type="journal article" date="2014" name="Int. J. Syst. Evol. Microbiol.">
        <title>Complete genome sequence of Corynebacterium casei LMG S-19264T (=DSM 44701T), isolated from a smear-ripened cheese.</title>
        <authorList>
            <consortium name="US DOE Joint Genome Institute (JGI-PGF)"/>
            <person name="Walter F."/>
            <person name="Albersmeier A."/>
            <person name="Kalinowski J."/>
            <person name="Ruckert C."/>
        </authorList>
    </citation>
    <scope>NUCLEOTIDE SEQUENCE</scope>
    <source>
        <strain evidence="2">CGMCC 1.15725</strain>
    </source>
</reference>
<feature type="region of interest" description="Disordered" evidence="1">
    <location>
        <begin position="1"/>
        <end position="31"/>
    </location>
</feature>
<comment type="caution">
    <text evidence="2">The sequence shown here is derived from an EMBL/GenBank/DDBJ whole genome shotgun (WGS) entry which is preliminary data.</text>
</comment>
<accession>A0A8J3E2P4</accession>
<evidence type="ECO:0000256" key="1">
    <source>
        <dbReference type="SAM" id="MobiDB-lite"/>
    </source>
</evidence>
<sequence length="77" mass="8441">MDMTMAETTTPMPRSAVKRAGGRARTFARKGPEQVRPFAIIARRLGSAKGATECRRRGPAFRMAAPGIFRRPALLDP</sequence>
<evidence type="ECO:0000313" key="3">
    <source>
        <dbReference type="Proteomes" id="UP000646365"/>
    </source>
</evidence>
<organism evidence="2 3">
    <name type="scientific">Aliidongia dinghuensis</name>
    <dbReference type="NCBI Taxonomy" id="1867774"/>
    <lineage>
        <taxon>Bacteria</taxon>
        <taxon>Pseudomonadati</taxon>
        <taxon>Pseudomonadota</taxon>
        <taxon>Alphaproteobacteria</taxon>
        <taxon>Rhodospirillales</taxon>
        <taxon>Dongiaceae</taxon>
        <taxon>Aliidongia</taxon>
    </lineage>
</organism>
<feature type="compositionally biased region" description="Basic residues" evidence="1">
    <location>
        <begin position="16"/>
        <end position="28"/>
    </location>
</feature>
<dbReference type="AlphaFoldDB" id="A0A8J3E2P4"/>
<protein>
    <submittedName>
        <fullName evidence="2">Uncharacterized protein</fullName>
    </submittedName>
</protein>
<keyword evidence="3" id="KW-1185">Reference proteome</keyword>
<dbReference type="Proteomes" id="UP000646365">
    <property type="component" value="Unassembled WGS sequence"/>
</dbReference>
<name>A0A8J3E2P4_9PROT</name>
<proteinExistence type="predicted"/>
<dbReference type="EMBL" id="BMJQ01000004">
    <property type="protein sequence ID" value="GGF12661.1"/>
    <property type="molecule type" value="Genomic_DNA"/>
</dbReference>
<evidence type="ECO:0000313" key="2">
    <source>
        <dbReference type="EMBL" id="GGF12661.1"/>
    </source>
</evidence>